<reference evidence="2 3" key="2">
    <citation type="submission" date="2009-02" db="EMBL/GenBank/DDBJ databases">
        <title>Draft genome sequence of Clostridium methylpentosum (DSM 5476).</title>
        <authorList>
            <person name="Sudarsanam P."/>
            <person name="Ley R."/>
            <person name="Guruge J."/>
            <person name="Turnbaugh P.J."/>
            <person name="Mahowald M."/>
            <person name="Liep D."/>
            <person name="Gordon J."/>
        </authorList>
    </citation>
    <scope>NUCLEOTIDE SEQUENCE [LARGE SCALE GENOMIC DNA]</scope>
    <source>
        <strain evidence="2 3">DSM 5476</strain>
    </source>
</reference>
<keyword evidence="3" id="KW-1185">Reference proteome</keyword>
<organism evidence="2 3">
    <name type="scientific">[Clostridium] methylpentosum DSM 5476</name>
    <dbReference type="NCBI Taxonomy" id="537013"/>
    <lineage>
        <taxon>Bacteria</taxon>
        <taxon>Bacillati</taxon>
        <taxon>Bacillota</taxon>
        <taxon>Clostridia</taxon>
        <taxon>Eubacteriales</taxon>
        <taxon>Oscillospiraceae</taxon>
        <taxon>Oscillospiraceae incertae sedis</taxon>
    </lineage>
</organism>
<gene>
    <name evidence="2" type="ORF">CLOSTMETH_01730</name>
</gene>
<dbReference type="Proteomes" id="UP000003340">
    <property type="component" value="Unassembled WGS sequence"/>
</dbReference>
<protein>
    <recommendedName>
        <fullName evidence="1">Phage-like element PBSX protein XkdF domain-containing protein</fullName>
    </recommendedName>
</protein>
<reference evidence="2 3" key="1">
    <citation type="submission" date="2009-01" db="EMBL/GenBank/DDBJ databases">
        <authorList>
            <person name="Fulton L."/>
            <person name="Clifton S."/>
            <person name="Fulton B."/>
            <person name="Xu J."/>
            <person name="Minx P."/>
            <person name="Pepin K.H."/>
            <person name="Johnson M."/>
            <person name="Bhonagiri V."/>
            <person name="Nash W.E."/>
            <person name="Mardis E.R."/>
            <person name="Wilson R.K."/>
        </authorList>
    </citation>
    <scope>NUCLEOTIDE SEQUENCE [LARGE SCALE GENOMIC DNA]</scope>
    <source>
        <strain evidence="2 3">DSM 5476</strain>
    </source>
</reference>
<sequence length="161" mass="18105">MKAQFFSELLKTLPDPLPNGTSEHKEFAIAKTVDDQHLVFGWANIAFKADGEQVCDLQSDLIDTEDLEKAAYIYATNYRAGGEMHIQDMAHKNIGTMIESCVFTKEKQLAMGLPEGVVPEGWWIGFKIHSDEAWDKIKDGTYKMFSIEGTGVREEVGEQDE</sequence>
<dbReference type="STRING" id="537013.CLOSTMETH_01730"/>
<name>C0ED09_9FIRM</name>
<accession>C0ED09</accession>
<dbReference type="EMBL" id="ACEC01000058">
    <property type="protein sequence ID" value="EEG30661.1"/>
    <property type="molecule type" value="Genomic_DNA"/>
</dbReference>
<comment type="caution">
    <text evidence="2">The sequence shown here is derived from an EMBL/GenBank/DDBJ whole genome shotgun (WGS) entry which is preliminary data.</text>
</comment>
<dbReference type="Pfam" id="PF14550">
    <property type="entry name" value="Peptidase_S78_2"/>
    <property type="match status" value="1"/>
</dbReference>
<dbReference type="eggNOG" id="ENOG5032QZT">
    <property type="taxonomic scope" value="Bacteria"/>
</dbReference>
<dbReference type="InterPro" id="IPR027924">
    <property type="entry name" value="XkdF"/>
</dbReference>
<proteinExistence type="predicted"/>
<dbReference type="HOGENOM" id="CLU_1709708_0_0_9"/>
<feature type="domain" description="Phage-like element PBSX protein XkdF" evidence="1">
    <location>
        <begin position="29"/>
        <end position="152"/>
    </location>
</feature>
<dbReference type="AlphaFoldDB" id="C0ED09"/>
<evidence type="ECO:0000313" key="3">
    <source>
        <dbReference type="Proteomes" id="UP000003340"/>
    </source>
</evidence>
<evidence type="ECO:0000313" key="2">
    <source>
        <dbReference type="EMBL" id="EEG30661.1"/>
    </source>
</evidence>
<evidence type="ECO:0000259" key="1">
    <source>
        <dbReference type="Pfam" id="PF14550"/>
    </source>
</evidence>